<dbReference type="RefSeq" id="WP_084527464.1">
    <property type="nucleotide sequence ID" value="NZ_CP015079.1"/>
</dbReference>
<feature type="domain" description="Leucine-binding protein" evidence="3">
    <location>
        <begin position="49"/>
        <end position="382"/>
    </location>
</feature>
<dbReference type="STRING" id="1300347.I601_2219"/>
<evidence type="ECO:0000256" key="1">
    <source>
        <dbReference type="ARBA" id="ARBA00010062"/>
    </source>
</evidence>
<dbReference type="CDD" id="cd06328">
    <property type="entry name" value="PBP1_SBP-like"/>
    <property type="match status" value="1"/>
</dbReference>
<protein>
    <recommendedName>
        <fullName evidence="3">Leucine-binding protein domain-containing protein</fullName>
    </recommendedName>
</protein>
<dbReference type="SUPFAM" id="SSF53822">
    <property type="entry name" value="Periplasmic binding protein-like I"/>
    <property type="match status" value="1"/>
</dbReference>
<dbReference type="KEGG" id="ndk:I601_2219"/>
<dbReference type="InterPro" id="IPR051010">
    <property type="entry name" value="BCAA_transport"/>
</dbReference>
<proteinExistence type="inferred from homology"/>
<dbReference type="Gene3D" id="3.40.50.2300">
    <property type="match status" value="2"/>
</dbReference>
<dbReference type="InterPro" id="IPR028081">
    <property type="entry name" value="Leu-bd"/>
</dbReference>
<comment type="similarity">
    <text evidence="1">Belongs to the leucine-binding protein family.</text>
</comment>
<dbReference type="PANTHER" id="PTHR30483">
    <property type="entry name" value="LEUCINE-SPECIFIC-BINDING PROTEIN"/>
    <property type="match status" value="1"/>
</dbReference>
<evidence type="ECO:0000313" key="4">
    <source>
        <dbReference type="EMBL" id="ANH38644.1"/>
    </source>
</evidence>
<dbReference type="EMBL" id="CP015079">
    <property type="protein sequence ID" value="ANH38644.1"/>
    <property type="molecule type" value="Genomic_DNA"/>
</dbReference>
<keyword evidence="2" id="KW-0732">Signal</keyword>
<accession>A0A1A9GK51</accession>
<evidence type="ECO:0000256" key="2">
    <source>
        <dbReference type="ARBA" id="ARBA00022729"/>
    </source>
</evidence>
<dbReference type="PATRIC" id="fig|1300347.3.peg.2213"/>
<dbReference type="Pfam" id="PF13458">
    <property type="entry name" value="Peripla_BP_6"/>
    <property type="match status" value="1"/>
</dbReference>
<dbReference type="AlphaFoldDB" id="A0A1A9GK51"/>
<gene>
    <name evidence="4" type="ORF">I601_2219</name>
</gene>
<dbReference type="InterPro" id="IPR028082">
    <property type="entry name" value="Peripla_BP_I"/>
</dbReference>
<keyword evidence="5" id="KW-1185">Reference proteome</keyword>
<reference evidence="4 5" key="1">
    <citation type="submission" date="2016-03" db="EMBL/GenBank/DDBJ databases">
        <title>Complete genome sequence of a soil Actinobacterium, Nocardioides dokdonensis FR1436.</title>
        <authorList>
            <person name="Kwon S.-K."/>
            <person name="Kim K."/>
            <person name="Kim J.F."/>
        </authorList>
    </citation>
    <scope>NUCLEOTIDE SEQUENCE [LARGE SCALE GENOMIC DNA]</scope>
    <source>
        <strain evidence="4 5">FR1436</strain>
    </source>
</reference>
<dbReference type="Proteomes" id="UP000077868">
    <property type="component" value="Chromosome"/>
</dbReference>
<organism evidence="4 5">
    <name type="scientific">Nocardioides dokdonensis FR1436</name>
    <dbReference type="NCBI Taxonomy" id="1300347"/>
    <lineage>
        <taxon>Bacteria</taxon>
        <taxon>Bacillati</taxon>
        <taxon>Actinomycetota</taxon>
        <taxon>Actinomycetes</taxon>
        <taxon>Propionibacteriales</taxon>
        <taxon>Nocardioidaceae</taxon>
        <taxon>Nocardioides</taxon>
    </lineage>
</organism>
<dbReference type="PANTHER" id="PTHR30483:SF6">
    <property type="entry name" value="PERIPLASMIC BINDING PROTEIN OF ABC TRANSPORTER FOR NATURAL AMINO ACIDS"/>
    <property type="match status" value="1"/>
</dbReference>
<evidence type="ECO:0000313" key="5">
    <source>
        <dbReference type="Proteomes" id="UP000077868"/>
    </source>
</evidence>
<sequence>MGIGTAPHQARRRRSTTIAVAAVVGVLGLGSACAPDSGSASSGDESSGVPVAIVYSQSGPLAAYGEAYRNGLEAGLDYATEGTGEVDGREIELDFTDDAGDAAKAVGLVKDAIGSGTQIIAGTVSSGVALPLAEQAEQNEVLYISGPAAADAITGINRYTFRSGRQTYQDVATAGSFLGDPEGQRIAVFAQDNAFGQGNVAGVEAVLGAEGAEVEPVLVPEDATEFTPFARRVLDADPDLVFVAWAGDTTSAMWQALSQQQVFDEVPVTTGLGDVSTYGAYGPATEDITFLSHYFGDAADNDVNQAMVDWLEENDAEADLFSPDGFVAGQMIVHAIAEGGGDDVDAMIEALEGWEFEGPKGTTMIRAEDHALIQPMFEARLVGSGGDALPELVETVDADSVAPPVAGQ</sequence>
<name>A0A1A9GK51_9ACTN</name>
<evidence type="ECO:0000259" key="3">
    <source>
        <dbReference type="Pfam" id="PF13458"/>
    </source>
</evidence>
<dbReference type="OrthoDB" id="9794229at2"/>